<evidence type="ECO:0000313" key="3">
    <source>
        <dbReference type="Proteomes" id="UP000092444"/>
    </source>
</evidence>
<proteinExistence type="predicted"/>
<dbReference type="EMBL" id="CCAG010000337">
    <property type="status" value="NOT_ANNOTATED_CDS"/>
    <property type="molecule type" value="Genomic_DNA"/>
</dbReference>
<protein>
    <submittedName>
        <fullName evidence="2">Uncharacterized protein</fullName>
    </submittedName>
</protein>
<reference evidence="2" key="1">
    <citation type="submission" date="2020-05" db="UniProtKB">
        <authorList>
            <consortium name="EnsemblMetazoa"/>
        </authorList>
    </citation>
    <scope>IDENTIFICATION</scope>
    <source>
        <strain evidence="2">Yale</strain>
    </source>
</reference>
<accession>A0A1B0G024</accession>
<feature type="region of interest" description="Disordered" evidence="1">
    <location>
        <begin position="13"/>
        <end position="40"/>
    </location>
</feature>
<sequence>MEIGNLVPLRMKAQKSFRGSKGSKETDQTTMSGERTRNERRGEFLRKLQPENLANSRFRI</sequence>
<evidence type="ECO:0000256" key="1">
    <source>
        <dbReference type="SAM" id="MobiDB-lite"/>
    </source>
</evidence>
<keyword evidence="3" id="KW-1185">Reference proteome</keyword>
<organism evidence="2 3">
    <name type="scientific">Glossina morsitans morsitans</name>
    <name type="common">Savannah tsetse fly</name>
    <dbReference type="NCBI Taxonomy" id="37546"/>
    <lineage>
        <taxon>Eukaryota</taxon>
        <taxon>Metazoa</taxon>
        <taxon>Ecdysozoa</taxon>
        <taxon>Arthropoda</taxon>
        <taxon>Hexapoda</taxon>
        <taxon>Insecta</taxon>
        <taxon>Pterygota</taxon>
        <taxon>Neoptera</taxon>
        <taxon>Endopterygota</taxon>
        <taxon>Diptera</taxon>
        <taxon>Brachycera</taxon>
        <taxon>Muscomorpha</taxon>
        <taxon>Hippoboscoidea</taxon>
        <taxon>Glossinidae</taxon>
        <taxon>Glossina</taxon>
    </lineage>
</organism>
<dbReference type="EnsemblMetazoa" id="GMOY006577-RA">
    <property type="protein sequence ID" value="GMOY006577-PA"/>
    <property type="gene ID" value="GMOY006577"/>
</dbReference>
<dbReference type="AlphaFoldDB" id="A0A1B0G024"/>
<evidence type="ECO:0000313" key="2">
    <source>
        <dbReference type="EnsemblMetazoa" id="GMOY006577-PA"/>
    </source>
</evidence>
<dbReference type="Proteomes" id="UP000092444">
    <property type="component" value="Unassembled WGS sequence"/>
</dbReference>
<name>A0A1B0G024_GLOMM</name>
<dbReference type="VEuPathDB" id="VectorBase:GMOY006577"/>